<proteinExistence type="inferred from homology"/>
<dbReference type="AlphaFoldDB" id="A0A6J2T460"/>
<comment type="similarity">
    <text evidence="2">Belongs to the peptidase S1 family.</text>
</comment>
<dbReference type="Gene3D" id="2.40.10.10">
    <property type="entry name" value="Trypsin-like serine proteases"/>
    <property type="match status" value="1"/>
</dbReference>
<evidence type="ECO:0000313" key="13">
    <source>
        <dbReference type="Proteomes" id="UP000504634"/>
    </source>
</evidence>
<dbReference type="PROSITE" id="PS00134">
    <property type="entry name" value="TRYPSIN_HIS"/>
    <property type="match status" value="1"/>
</dbReference>
<dbReference type="RefSeq" id="XP_030370055.1">
    <property type="nucleotide sequence ID" value="XM_030514195.1"/>
</dbReference>
<feature type="signal peptide" evidence="11">
    <location>
        <begin position="1"/>
        <end position="19"/>
    </location>
</feature>
<dbReference type="InterPro" id="IPR050430">
    <property type="entry name" value="Peptidase_S1"/>
</dbReference>
<dbReference type="CDD" id="cd00190">
    <property type="entry name" value="Tryp_SPc"/>
    <property type="match status" value="1"/>
</dbReference>
<evidence type="ECO:0000256" key="11">
    <source>
        <dbReference type="SAM" id="SignalP"/>
    </source>
</evidence>
<organism evidence="13 14">
    <name type="scientific">Drosophila lebanonensis</name>
    <name type="common">Fruit fly</name>
    <name type="synonym">Scaptodrosophila lebanonensis</name>
    <dbReference type="NCBI Taxonomy" id="7225"/>
    <lineage>
        <taxon>Eukaryota</taxon>
        <taxon>Metazoa</taxon>
        <taxon>Ecdysozoa</taxon>
        <taxon>Arthropoda</taxon>
        <taxon>Hexapoda</taxon>
        <taxon>Insecta</taxon>
        <taxon>Pterygota</taxon>
        <taxon>Neoptera</taxon>
        <taxon>Endopterygota</taxon>
        <taxon>Diptera</taxon>
        <taxon>Brachycera</taxon>
        <taxon>Muscomorpha</taxon>
        <taxon>Ephydroidea</taxon>
        <taxon>Drosophilidae</taxon>
        <taxon>Scaptodrosophila</taxon>
    </lineage>
</organism>
<dbReference type="Proteomes" id="UP000504634">
    <property type="component" value="Unplaced"/>
</dbReference>
<keyword evidence="8" id="KW-1015">Disulfide bond</keyword>
<dbReference type="GeneID" id="115620782"/>
<comment type="catalytic activity">
    <reaction evidence="9">
        <text>Preferential cleavage: Arg-|-Xaa, Lys-|-Xaa.</text>
        <dbReference type="EC" id="3.4.21.4"/>
    </reaction>
</comment>
<dbReference type="SMART" id="SM00020">
    <property type="entry name" value="Tryp_SPc"/>
    <property type="match status" value="1"/>
</dbReference>
<dbReference type="InterPro" id="IPR043504">
    <property type="entry name" value="Peptidase_S1_PA_chymotrypsin"/>
</dbReference>
<dbReference type="PROSITE" id="PS50240">
    <property type="entry name" value="TRYPSIN_DOM"/>
    <property type="match status" value="1"/>
</dbReference>
<evidence type="ECO:0000256" key="4">
    <source>
        <dbReference type="ARBA" id="ARBA00022729"/>
    </source>
</evidence>
<gene>
    <name evidence="14" type="primary">LOC115620782</name>
</gene>
<evidence type="ECO:0000256" key="6">
    <source>
        <dbReference type="ARBA" id="ARBA00022825"/>
    </source>
</evidence>
<dbReference type="InterPro" id="IPR018114">
    <property type="entry name" value="TRYPSIN_HIS"/>
</dbReference>
<dbReference type="InterPro" id="IPR001254">
    <property type="entry name" value="Trypsin_dom"/>
</dbReference>
<dbReference type="InterPro" id="IPR001314">
    <property type="entry name" value="Peptidase_S1A"/>
</dbReference>
<feature type="chain" id="PRO_5026790611" description="trypsin" evidence="11">
    <location>
        <begin position="20"/>
        <end position="313"/>
    </location>
</feature>
<evidence type="ECO:0000256" key="9">
    <source>
        <dbReference type="ARBA" id="ARBA00036320"/>
    </source>
</evidence>
<dbReference type="GO" id="GO:0006508">
    <property type="term" value="P:proteolysis"/>
    <property type="evidence" value="ECO:0007669"/>
    <property type="project" value="UniProtKB-KW"/>
</dbReference>
<accession>A0A6J2T460</accession>
<dbReference type="SUPFAM" id="SSF50494">
    <property type="entry name" value="Trypsin-like serine proteases"/>
    <property type="match status" value="1"/>
</dbReference>
<evidence type="ECO:0000256" key="5">
    <source>
        <dbReference type="ARBA" id="ARBA00022801"/>
    </source>
</evidence>
<dbReference type="PRINTS" id="PR00722">
    <property type="entry name" value="CHYMOTRYPSIN"/>
</dbReference>
<comment type="subcellular location">
    <subcellularLocation>
        <location evidence="1">Secreted</location>
        <location evidence="1">Extracellular space</location>
    </subcellularLocation>
</comment>
<evidence type="ECO:0000256" key="3">
    <source>
        <dbReference type="ARBA" id="ARBA00022670"/>
    </source>
</evidence>
<keyword evidence="3" id="KW-0645">Protease</keyword>
<name>A0A6J2T460_DROLE</name>
<evidence type="ECO:0000313" key="14">
    <source>
        <dbReference type="RefSeq" id="XP_030370055.1"/>
    </source>
</evidence>
<dbReference type="PANTHER" id="PTHR24276">
    <property type="entry name" value="POLYSERASE-RELATED"/>
    <property type="match status" value="1"/>
</dbReference>
<evidence type="ECO:0000256" key="8">
    <source>
        <dbReference type="ARBA" id="ARBA00023157"/>
    </source>
</evidence>
<feature type="domain" description="Peptidase S1" evidence="12">
    <location>
        <begin position="64"/>
        <end position="287"/>
    </location>
</feature>
<keyword evidence="13" id="KW-1185">Reference proteome</keyword>
<dbReference type="GO" id="GO:0005576">
    <property type="term" value="C:extracellular region"/>
    <property type="evidence" value="ECO:0007669"/>
    <property type="project" value="UniProtKB-SubCell"/>
</dbReference>
<keyword evidence="4 11" id="KW-0732">Signal</keyword>
<dbReference type="Pfam" id="PF00089">
    <property type="entry name" value="Trypsin"/>
    <property type="match status" value="1"/>
</dbReference>
<keyword evidence="7" id="KW-0865">Zymogen</keyword>
<reference evidence="14" key="1">
    <citation type="submission" date="2025-08" db="UniProtKB">
        <authorList>
            <consortium name="RefSeq"/>
        </authorList>
    </citation>
    <scope>IDENTIFICATION</scope>
    <source>
        <strain evidence="14">11010-0011.00</strain>
        <tissue evidence="14">Whole body</tissue>
    </source>
</reference>
<protein>
    <recommendedName>
        <fullName evidence="10">trypsin</fullName>
        <ecNumber evidence="10">3.4.21.4</ecNumber>
    </recommendedName>
</protein>
<keyword evidence="5" id="KW-0378">Hydrolase</keyword>
<dbReference type="GO" id="GO:0004252">
    <property type="term" value="F:serine-type endopeptidase activity"/>
    <property type="evidence" value="ECO:0007669"/>
    <property type="project" value="UniProtKB-EC"/>
</dbReference>
<dbReference type="OrthoDB" id="10059102at2759"/>
<evidence type="ECO:0000256" key="10">
    <source>
        <dbReference type="ARBA" id="ARBA00038868"/>
    </source>
</evidence>
<evidence type="ECO:0000256" key="7">
    <source>
        <dbReference type="ARBA" id="ARBA00023145"/>
    </source>
</evidence>
<evidence type="ECO:0000256" key="2">
    <source>
        <dbReference type="ARBA" id="ARBA00007664"/>
    </source>
</evidence>
<evidence type="ECO:0000259" key="12">
    <source>
        <dbReference type="PROSITE" id="PS50240"/>
    </source>
</evidence>
<evidence type="ECO:0000256" key="1">
    <source>
        <dbReference type="ARBA" id="ARBA00004239"/>
    </source>
</evidence>
<dbReference type="PANTHER" id="PTHR24276:SF91">
    <property type="entry name" value="AT26814P-RELATED"/>
    <property type="match status" value="1"/>
</dbReference>
<dbReference type="EC" id="3.4.21.4" evidence="10"/>
<dbReference type="InterPro" id="IPR009003">
    <property type="entry name" value="Peptidase_S1_PA"/>
</dbReference>
<sequence length="313" mass="35197">MRLQYFFIVATTLPAFLLAHRSTTDLEAYTGKKHLPYNALHHRSKRVSTPYKSEKTDHLAKFCVSIRSRTPRKYFGDNHYCGGSIISSTFVLTAAHCTMDKRKIMHRARVLLIVAGTPNRLKFIKGQSVNVPVKKLFVPKNFTMHNTNNIALIKLAEALPSDNPHIGIIDLPKAQPAFNINYTVLGWGRVYKGGPLASSILHIDVELLAREECAKMLKTFKPEMMCAGNLGNDLDENPCAGDTGAPMIFNDTVYGVVSYRIGCGSITQPSVYTNVFEHLEWIEEVMSRGIRHLSVSVFSYLLLLLTVFQFKFQ</sequence>
<keyword evidence="6" id="KW-0720">Serine protease</keyword>